<dbReference type="InterPro" id="IPR001214">
    <property type="entry name" value="SET_dom"/>
</dbReference>
<name>A0AAE9EM68_CAEBR</name>
<evidence type="ECO:0000259" key="2">
    <source>
        <dbReference type="PROSITE" id="PS50280"/>
    </source>
</evidence>
<evidence type="ECO:0000256" key="1">
    <source>
        <dbReference type="SAM" id="MobiDB-lite"/>
    </source>
</evidence>
<keyword evidence="4" id="KW-1185">Reference proteome</keyword>
<accession>A0AAE9EM68</accession>
<protein>
    <recommendedName>
        <fullName evidence="2">SET domain-containing protein</fullName>
    </recommendedName>
</protein>
<sequence>MFPCMQPHSTTNVTNIAEIQKQQLPTTMAYNRGIYDIIKFRREVMREMFQIEQKFILVKFDFLNVCTFPTKALMTLCPIDNHNKKRRQLETFCSPKMSYKELPELRYDEPRWKRIRGKGPDRAIIPAIHFPLNGGDVLEREPEEEMNKKPHLAVILEDERNVNPNMVREWRSSRYHPYVKRTVDKKIEWLTEDSAQVIYHHDKYLLYCEGVRLKNRVEKLGLSNVFVLREDSVEQIHKRSYHLALRALENYGVPQAWCEMRPFVLSATLPAELRHYSHKHFIYTPPTERLRISTDISWSRCENYTDFKIPMYSDRLYELWHNLILPRNICFDYIDNNIVDKVTEPELAKIVELASQEGNHIKCPCKPTTPGGFANCFENSNCPCYKTNIMLRKLNSAENNKTVFNSFDPLEYNGDTPAYHNHGGFACSEICGCGGRCNNNALIIAQAKIFPTEIYRKSDLIGFRVRATSYIPAGTPVMEFIGELVRDRYVEGDALDYSMQLSDKMEDIKYLLALLAKEKVFPATFLKQLRQSYKEDVFLDCLHQGNKGRFLMHSCVANLEPVRIYQKSFSPAHAKMVMYSTKAIMPGEQLTLNYGSGYVGLDKVGCQCGAFSCKNGRHAGVFSKLSVHGLADCFTAHQIESIREYEADREENNRNTKVIFFYLLPSIILESAYALKDRAFIDNIGTILLYAVLLEQEKATVKDKAVEIGVEKRNNGSQKGSQTDGKVLKSRKRPII</sequence>
<dbReference type="PROSITE" id="PS50280">
    <property type="entry name" value="SET"/>
    <property type="match status" value="1"/>
</dbReference>
<dbReference type="PANTHER" id="PTHR47250:SF3">
    <property type="entry name" value="HISTONE-LYSINE N-METHYLTRANSFERASE SET-6"/>
    <property type="match status" value="1"/>
</dbReference>
<gene>
    <name evidence="3" type="ORF">L5515_004982</name>
</gene>
<dbReference type="AlphaFoldDB" id="A0AAE9EM68"/>
<feature type="region of interest" description="Disordered" evidence="1">
    <location>
        <begin position="712"/>
        <end position="736"/>
    </location>
</feature>
<dbReference type="Proteomes" id="UP000829354">
    <property type="component" value="Chromosome III"/>
</dbReference>
<evidence type="ECO:0000313" key="3">
    <source>
        <dbReference type="EMBL" id="UMM25000.1"/>
    </source>
</evidence>
<dbReference type="SMART" id="SM00317">
    <property type="entry name" value="SET"/>
    <property type="match status" value="1"/>
</dbReference>
<feature type="domain" description="SET" evidence="2">
    <location>
        <begin position="445"/>
        <end position="595"/>
    </location>
</feature>
<evidence type="ECO:0000313" key="4">
    <source>
        <dbReference type="Proteomes" id="UP000829354"/>
    </source>
</evidence>
<feature type="compositionally biased region" description="Polar residues" evidence="1">
    <location>
        <begin position="715"/>
        <end position="724"/>
    </location>
</feature>
<dbReference type="Pfam" id="PF00856">
    <property type="entry name" value="SET"/>
    <property type="match status" value="1"/>
</dbReference>
<organism evidence="3 4">
    <name type="scientific">Caenorhabditis briggsae</name>
    <dbReference type="NCBI Taxonomy" id="6238"/>
    <lineage>
        <taxon>Eukaryota</taxon>
        <taxon>Metazoa</taxon>
        <taxon>Ecdysozoa</taxon>
        <taxon>Nematoda</taxon>
        <taxon>Chromadorea</taxon>
        <taxon>Rhabditida</taxon>
        <taxon>Rhabditina</taxon>
        <taxon>Rhabditomorpha</taxon>
        <taxon>Rhabditoidea</taxon>
        <taxon>Rhabditidae</taxon>
        <taxon>Peloderinae</taxon>
        <taxon>Caenorhabditis</taxon>
    </lineage>
</organism>
<dbReference type="InterPro" id="IPR053105">
    <property type="entry name" value="Class_V-like_SAM-MTase"/>
</dbReference>
<dbReference type="InterPro" id="IPR046341">
    <property type="entry name" value="SET_dom_sf"/>
</dbReference>
<proteinExistence type="predicted"/>
<dbReference type="SUPFAM" id="SSF82199">
    <property type="entry name" value="SET domain"/>
    <property type="match status" value="1"/>
</dbReference>
<dbReference type="PANTHER" id="PTHR47250">
    <property type="entry name" value="HISTONE-LYSINE N-METHYLTRANSFERASE SET-6"/>
    <property type="match status" value="1"/>
</dbReference>
<reference evidence="3 4" key="1">
    <citation type="submission" date="2022-04" db="EMBL/GenBank/DDBJ databases">
        <title>Chromosome-level reference genomes for two strains of Caenorhabditis briggsae: an improved platform for comparative genomics.</title>
        <authorList>
            <person name="Stevens L."/>
            <person name="Andersen E."/>
        </authorList>
    </citation>
    <scope>NUCLEOTIDE SEQUENCE [LARGE SCALE GENOMIC DNA]</scope>
    <source>
        <strain evidence="3">VX34</strain>
        <tissue evidence="3">Whole-organism</tissue>
    </source>
</reference>
<dbReference type="Gene3D" id="2.170.270.10">
    <property type="entry name" value="SET domain"/>
    <property type="match status" value="1"/>
</dbReference>
<dbReference type="EMBL" id="CP092622">
    <property type="protein sequence ID" value="UMM25000.1"/>
    <property type="molecule type" value="Genomic_DNA"/>
</dbReference>